<dbReference type="EMBL" id="CP003481">
    <property type="protein sequence ID" value="AFI05238.1"/>
    <property type="molecule type" value="Genomic_DNA"/>
</dbReference>
<dbReference type="PATRIC" id="fig|1163745.3.peg.219"/>
<organism evidence="1 2">
    <name type="scientific">Helicobacter cetorum (strain ATCC BAA-540 / CCUG 52418 / MIT 99-5656)</name>
    <dbReference type="NCBI Taxonomy" id="1163745"/>
    <lineage>
        <taxon>Bacteria</taxon>
        <taxon>Pseudomonadati</taxon>
        <taxon>Campylobacterota</taxon>
        <taxon>Epsilonproteobacteria</taxon>
        <taxon>Campylobacterales</taxon>
        <taxon>Helicobacteraceae</taxon>
        <taxon>Helicobacter</taxon>
    </lineage>
</organism>
<dbReference type="AlphaFoldDB" id="I0EQL9"/>
<name>I0EQL9_HELCM</name>
<accession>I0EQL9</accession>
<gene>
    <name evidence="1" type="ordered locus">HCD_01030</name>
</gene>
<reference evidence="1 2" key="1">
    <citation type="journal article" date="2013" name="PLoS ONE">
        <title>Sequence Divergence and Conservation in Genomes ofHelicobacter cetorum Strains from a Dolphin and a Whale.</title>
        <authorList>
            <person name="Kersulyte D."/>
            <person name="Rossi M."/>
            <person name="Berg D.E."/>
        </authorList>
    </citation>
    <scope>NUCLEOTIDE SEQUENCE [LARGE SCALE GENOMIC DNA]</scope>
    <source>
        <strain evidence="1 2">MIT 99-5656</strain>
    </source>
</reference>
<dbReference type="KEGG" id="hcm:HCD_01030"/>
<sequence>MRYYGFFSYNGANVGFKNICSTIDLFTYRVRADLLYNIFERSYTNKSLNLGLFSGIKLARELFSSTLKKTLI</sequence>
<proteinExistence type="predicted"/>
<evidence type="ECO:0000313" key="2">
    <source>
        <dbReference type="Proteomes" id="UP000005013"/>
    </source>
</evidence>
<evidence type="ECO:0000313" key="1">
    <source>
        <dbReference type="EMBL" id="AFI05238.1"/>
    </source>
</evidence>
<dbReference type="HOGENOM" id="CLU_2716855_0_0_7"/>
<dbReference type="Pfam" id="PF01856">
    <property type="entry name" value="HP_OMP"/>
    <property type="match status" value="1"/>
</dbReference>
<dbReference type="InterPro" id="IPR002718">
    <property type="entry name" value="OMP_Helicobacter"/>
</dbReference>
<dbReference type="Proteomes" id="UP000005013">
    <property type="component" value="Chromosome"/>
</dbReference>
<keyword evidence="2" id="KW-1185">Reference proteome</keyword>
<protein>
    <submittedName>
        <fullName evidence="1">Outer membrane protein</fullName>
    </submittedName>
</protein>